<reference evidence="1 2" key="1">
    <citation type="journal article" date="2023" name="Genes (Basel)">
        <title>Chromosome-Level Genome Assembly and Circadian Gene Repertoire of the Patagonia Blennie Eleginops maclovinus-The Closest Ancestral Proxy of Antarctic Cryonotothenioids.</title>
        <authorList>
            <person name="Cheng C.C."/>
            <person name="Rivera-Colon A.G."/>
            <person name="Minhas B.F."/>
            <person name="Wilson L."/>
            <person name="Rayamajhi N."/>
            <person name="Vargas-Chacoff L."/>
            <person name="Catchen J.M."/>
        </authorList>
    </citation>
    <scope>NUCLEOTIDE SEQUENCE [LARGE SCALE GENOMIC DNA]</scope>
    <source>
        <strain evidence="1">JMC-PN-2008</strain>
    </source>
</reference>
<reference evidence="1 2" key="2">
    <citation type="journal article" date="2023" name="Mol. Biol. Evol.">
        <title>Genomics of Secondarily Temperate Adaptation in the Only Non-Antarctic Icefish.</title>
        <authorList>
            <person name="Rivera-Colon A.G."/>
            <person name="Rayamajhi N."/>
            <person name="Minhas B.F."/>
            <person name="Madrigal G."/>
            <person name="Bilyk K.T."/>
            <person name="Yoon V."/>
            <person name="Hune M."/>
            <person name="Gregory S."/>
            <person name="Cheng C.H.C."/>
            <person name="Catchen J.M."/>
        </authorList>
    </citation>
    <scope>NUCLEOTIDE SEQUENCE [LARGE SCALE GENOMIC DNA]</scope>
    <source>
        <strain evidence="1">JMC-PN-2008</strain>
    </source>
</reference>
<comment type="caution">
    <text evidence="1">The sequence shown here is derived from an EMBL/GenBank/DDBJ whole genome shotgun (WGS) entry which is preliminary data.</text>
</comment>
<dbReference type="EMBL" id="JAUZQC010000019">
    <property type="protein sequence ID" value="KAK5854099.1"/>
    <property type="molecule type" value="Genomic_DNA"/>
</dbReference>
<evidence type="ECO:0000313" key="2">
    <source>
        <dbReference type="Proteomes" id="UP001346869"/>
    </source>
</evidence>
<proteinExistence type="predicted"/>
<accession>A0AAN8AFJ4</accession>
<keyword evidence="2" id="KW-1185">Reference proteome</keyword>
<evidence type="ECO:0000313" key="1">
    <source>
        <dbReference type="EMBL" id="KAK5854099.1"/>
    </source>
</evidence>
<sequence length="141" mass="15711">MSAVSSSEGPIRQVDVYRQVRDRKRETWRDGGEDGKRGSVLKSLTLAKAAMSADPVAITLRPCPGYYLKPNKYRGLNVTTRTPRPHLHQSVSGVSNHPFSFPPRQIHLLHSYTLLHTPIRPLTTTLRGGTVQQIYDPPISG</sequence>
<organism evidence="1 2">
    <name type="scientific">Eleginops maclovinus</name>
    <name type="common">Patagonian blennie</name>
    <name type="synonym">Eleginus maclovinus</name>
    <dbReference type="NCBI Taxonomy" id="56733"/>
    <lineage>
        <taxon>Eukaryota</taxon>
        <taxon>Metazoa</taxon>
        <taxon>Chordata</taxon>
        <taxon>Craniata</taxon>
        <taxon>Vertebrata</taxon>
        <taxon>Euteleostomi</taxon>
        <taxon>Actinopterygii</taxon>
        <taxon>Neopterygii</taxon>
        <taxon>Teleostei</taxon>
        <taxon>Neoteleostei</taxon>
        <taxon>Acanthomorphata</taxon>
        <taxon>Eupercaria</taxon>
        <taxon>Perciformes</taxon>
        <taxon>Notothenioidei</taxon>
        <taxon>Eleginopidae</taxon>
        <taxon>Eleginops</taxon>
    </lineage>
</organism>
<dbReference type="AlphaFoldDB" id="A0AAN8AFJ4"/>
<name>A0AAN8AFJ4_ELEMC</name>
<gene>
    <name evidence="1" type="ORF">PBY51_015197</name>
</gene>
<dbReference type="Proteomes" id="UP001346869">
    <property type="component" value="Unassembled WGS sequence"/>
</dbReference>
<protein>
    <submittedName>
        <fullName evidence="1">Uncharacterized protein</fullName>
    </submittedName>
</protein>